<dbReference type="AlphaFoldDB" id="A0AAW0CH77"/>
<feature type="non-terminal residue" evidence="2">
    <location>
        <position position="108"/>
    </location>
</feature>
<evidence type="ECO:0000313" key="2">
    <source>
        <dbReference type="EMBL" id="KAK7038405.1"/>
    </source>
</evidence>
<proteinExistence type="predicted"/>
<evidence type="ECO:0000256" key="1">
    <source>
        <dbReference type="SAM" id="MobiDB-lite"/>
    </source>
</evidence>
<feature type="non-terminal residue" evidence="2">
    <location>
        <position position="1"/>
    </location>
</feature>
<reference evidence="2 3" key="1">
    <citation type="journal article" date="2024" name="J Genomics">
        <title>Draft genome sequencing and assembly of Favolaschia claudopus CIRM-BRFM 2984 isolated from oak limbs.</title>
        <authorList>
            <person name="Navarro D."/>
            <person name="Drula E."/>
            <person name="Chaduli D."/>
            <person name="Cazenave R."/>
            <person name="Ahrendt S."/>
            <person name="Wang J."/>
            <person name="Lipzen A."/>
            <person name="Daum C."/>
            <person name="Barry K."/>
            <person name="Grigoriev I.V."/>
            <person name="Favel A."/>
            <person name="Rosso M.N."/>
            <person name="Martin F."/>
        </authorList>
    </citation>
    <scope>NUCLEOTIDE SEQUENCE [LARGE SCALE GENOMIC DNA]</scope>
    <source>
        <strain evidence="2 3">CIRM-BRFM 2984</strain>
    </source>
</reference>
<comment type="caution">
    <text evidence="2">The sequence shown here is derived from an EMBL/GenBank/DDBJ whole genome shotgun (WGS) entry which is preliminary data.</text>
</comment>
<feature type="region of interest" description="Disordered" evidence="1">
    <location>
        <begin position="89"/>
        <end position="108"/>
    </location>
</feature>
<feature type="compositionally biased region" description="Basic and acidic residues" evidence="1">
    <location>
        <begin position="89"/>
        <end position="99"/>
    </location>
</feature>
<dbReference type="EMBL" id="JAWWNJ010000017">
    <property type="protein sequence ID" value="KAK7038405.1"/>
    <property type="molecule type" value="Genomic_DNA"/>
</dbReference>
<accession>A0AAW0CH77</accession>
<name>A0AAW0CH77_9AGAR</name>
<gene>
    <name evidence="2" type="ORF">R3P38DRAFT_2427214</name>
</gene>
<organism evidence="2 3">
    <name type="scientific">Favolaschia claudopus</name>
    <dbReference type="NCBI Taxonomy" id="2862362"/>
    <lineage>
        <taxon>Eukaryota</taxon>
        <taxon>Fungi</taxon>
        <taxon>Dikarya</taxon>
        <taxon>Basidiomycota</taxon>
        <taxon>Agaricomycotina</taxon>
        <taxon>Agaricomycetes</taxon>
        <taxon>Agaricomycetidae</taxon>
        <taxon>Agaricales</taxon>
        <taxon>Marasmiineae</taxon>
        <taxon>Mycenaceae</taxon>
        <taxon>Favolaschia</taxon>
    </lineage>
</organism>
<protein>
    <submittedName>
        <fullName evidence="2">Uncharacterized protein</fullName>
    </submittedName>
</protein>
<sequence length="108" mass="12043">HPSAKTHIARLRSVPVVPVLLGAPLPRPDRGGAELEKWCRSMLILFKPWREAADLLGDHPTWKEAFDAHTFSPSVAAVMKNLNVENECQDARDEHDKLRRAGKGTSLL</sequence>
<keyword evidence="3" id="KW-1185">Reference proteome</keyword>
<evidence type="ECO:0000313" key="3">
    <source>
        <dbReference type="Proteomes" id="UP001362999"/>
    </source>
</evidence>
<dbReference type="Proteomes" id="UP001362999">
    <property type="component" value="Unassembled WGS sequence"/>
</dbReference>